<dbReference type="GO" id="GO:0006749">
    <property type="term" value="P:glutathione metabolic process"/>
    <property type="evidence" value="ECO:0007669"/>
    <property type="project" value="TreeGrafter"/>
</dbReference>
<dbReference type="GO" id="GO:0005829">
    <property type="term" value="C:cytosol"/>
    <property type="evidence" value="ECO:0007669"/>
    <property type="project" value="TreeGrafter"/>
</dbReference>
<sequence>MTAISPVRVEIVRNALVAAAEEMSITIWRTSRSTVVREILDFSTAVFDAEGRQVAQSARIPVHLNSMSACLERLIADFIPLERWDDGDVIVTNDPYSGGQHLPDIQTFRPVFHEGRRIAIVGTLCHHVDVGGGAPGSYYADAREIFQEGIRIPPLKLAEKGVLNQAIVDLVLANVRQPDETSGDLKAQIAALGIGARAMERIAAKYGAADLAAATSAILDGSETMMRAAIAGLPDGAADFVEWVDDDGQTEGPIRLQVRLEKQGDRIRLDFAGSSPQVQGPVNNTRAMTCSAVYYALLAALGKDIPANSGCYRPIEVVLPEGSVVDARFPAPVTGRMVVNHRIATAVFGALAQLVPDRIPAAYYAISYVYALATVEASGRRRVYFDIEVGGWGGHAGGDGASALSCGLHNNTNAPIEMVEAKYPVTFLRYGLVPDSGGPGRNRGGLGLVREFRLDAPVGSLSTNFERFKHPPYGIGGGRPGSLSRTTLTRADGSVEALRSKVSGVPVRAGDVITIETSGGGGWGDPAERPAARIAADLADGMVTPAGAARYGTDLNEAAE</sequence>
<dbReference type="STRING" id="665126.ABB55_15910"/>
<gene>
    <name evidence="2" type="ORF">ABB55_15910</name>
</gene>
<dbReference type="InterPro" id="IPR045079">
    <property type="entry name" value="Oxoprolinase-like"/>
</dbReference>
<dbReference type="PANTHER" id="PTHR11365">
    <property type="entry name" value="5-OXOPROLINASE RELATED"/>
    <property type="match status" value="1"/>
</dbReference>
<evidence type="ECO:0000313" key="2">
    <source>
        <dbReference type="EMBL" id="KPL53516.1"/>
    </source>
</evidence>
<dbReference type="AlphaFoldDB" id="A0A0P6VLK6"/>
<reference evidence="2 3" key="1">
    <citation type="submission" date="2015-09" db="EMBL/GenBank/DDBJ databases">
        <authorList>
            <person name="Jackson K.R."/>
            <person name="Lunt B.L."/>
            <person name="Fisher J.N.B."/>
            <person name="Gardner A.V."/>
            <person name="Bailey M.E."/>
            <person name="Deus L.M."/>
            <person name="Earl A.S."/>
            <person name="Gibby P.D."/>
            <person name="Hartmann K.A."/>
            <person name="Liu J.E."/>
            <person name="Manci A.M."/>
            <person name="Nielsen D.A."/>
            <person name="Solomon M.B."/>
            <person name="Breakwell D.P."/>
            <person name="Burnett S.H."/>
            <person name="Grose J.H."/>
        </authorList>
    </citation>
    <scope>NUCLEOTIDE SEQUENCE [LARGE SCALE GENOMIC DNA]</scope>
    <source>
        <strain evidence="2 3">16</strain>
    </source>
</reference>
<name>A0A0P6VLK6_9HYPH</name>
<dbReference type="Pfam" id="PF02538">
    <property type="entry name" value="Hydantoinase_B"/>
    <property type="match status" value="1"/>
</dbReference>
<keyword evidence="3" id="KW-1185">Reference proteome</keyword>
<feature type="domain" description="Hydantoinase B/oxoprolinase" evidence="1">
    <location>
        <begin position="6"/>
        <end position="526"/>
    </location>
</feature>
<reference evidence="2 3" key="2">
    <citation type="submission" date="2015-10" db="EMBL/GenBank/DDBJ databases">
        <title>Draft Genome Sequence of Prosthecomicrobium hirschii ATCC 27832.</title>
        <authorList>
            <person name="Daniel J."/>
            <person name="Givan S.A."/>
            <person name="Brun Y.V."/>
            <person name="Brown P.J."/>
        </authorList>
    </citation>
    <scope>NUCLEOTIDE SEQUENCE [LARGE SCALE GENOMIC DNA]</scope>
    <source>
        <strain evidence="2 3">16</strain>
    </source>
</reference>
<dbReference type="InterPro" id="IPR003692">
    <property type="entry name" value="Hydantoinase_B"/>
</dbReference>
<comment type="caution">
    <text evidence="2">The sequence shown here is derived from an EMBL/GenBank/DDBJ whole genome shotgun (WGS) entry which is preliminary data.</text>
</comment>
<accession>A0A0P6VLK6</accession>
<dbReference type="RefSeq" id="WP_054359680.1">
    <property type="nucleotide sequence ID" value="NZ_LJYW01000001.1"/>
</dbReference>
<protein>
    <submittedName>
        <fullName evidence="2">Methylhydantoinase</fullName>
    </submittedName>
</protein>
<dbReference type="PANTHER" id="PTHR11365:SF23">
    <property type="entry name" value="HYPOTHETICAL 5-OXOPROLINASE (EUROFUNG)-RELATED"/>
    <property type="match status" value="1"/>
</dbReference>
<evidence type="ECO:0000259" key="1">
    <source>
        <dbReference type="Pfam" id="PF02538"/>
    </source>
</evidence>
<dbReference type="Proteomes" id="UP000048984">
    <property type="component" value="Unassembled WGS sequence"/>
</dbReference>
<evidence type="ECO:0000313" key="3">
    <source>
        <dbReference type="Proteomes" id="UP000048984"/>
    </source>
</evidence>
<dbReference type="EMBL" id="LJYW01000001">
    <property type="protein sequence ID" value="KPL53516.1"/>
    <property type="molecule type" value="Genomic_DNA"/>
</dbReference>
<dbReference type="GO" id="GO:0017168">
    <property type="term" value="F:5-oxoprolinase (ATP-hydrolyzing) activity"/>
    <property type="evidence" value="ECO:0007669"/>
    <property type="project" value="TreeGrafter"/>
</dbReference>
<organism evidence="2 3">
    <name type="scientific">Prosthecodimorpha hirschii</name>
    <dbReference type="NCBI Taxonomy" id="665126"/>
    <lineage>
        <taxon>Bacteria</taxon>
        <taxon>Pseudomonadati</taxon>
        <taxon>Pseudomonadota</taxon>
        <taxon>Alphaproteobacteria</taxon>
        <taxon>Hyphomicrobiales</taxon>
        <taxon>Ancalomicrobiaceae</taxon>
        <taxon>Prosthecodimorpha</taxon>
    </lineage>
</organism>
<proteinExistence type="predicted"/>